<evidence type="ECO:0000313" key="1">
    <source>
        <dbReference type="EMBL" id="TKI54537.1"/>
    </source>
</evidence>
<dbReference type="OrthoDB" id="2475716at2"/>
<accession>A0A4U2Y2D1</accession>
<proteinExistence type="predicted"/>
<organism evidence="1 2">
    <name type="scientific">Brevibacillus antibioticus</name>
    <dbReference type="NCBI Taxonomy" id="2570228"/>
    <lineage>
        <taxon>Bacteria</taxon>
        <taxon>Bacillati</taxon>
        <taxon>Bacillota</taxon>
        <taxon>Bacilli</taxon>
        <taxon>Bacillales</taxon>
        <taxon>Paenibacillaceae</taxon>
        <taxon>Brevibacillus</taxon>
    </lineage>
</organism>
<protein>
    <submittedName>
        <fullName evidence="1">Uncharacterized protein</fullName>
    </submittedName>
</protein>
<dbReference type="RefSeq" id="WP_137027974.1">
    <property type="nucleotide sequence ID" value="NZ_SZNK01000001.1"/>
</dbReference>
<dbReference type="EMBL" id="SZNK01000001">
    <property type="protein sequence ID" value="TKI54537.1"/>
    <property type="molecule type" value="Genomic_DNA"/>
</dbReference>
<sequence>MNRWIENQKRVKELERLGVPLNHIVKAAIKELRNAEYIDVDRVRCEYHLTEGDALAAEIVASLKRK</sequence>
<comment type="caution">
    <text evidence="1">The sequence shown here is derived from an EMBL/GenBank/DDBJ whole genome shotgun (WGS) entry which is preliminary data.</text>
</comment>
<name>A0A4U2Y2D1_9BACL</name>
<gene>
    <name evidence="1" type="ORF">E8L90_03250</name>
</gene>
<dbReference type="AlphaFoldDB" id="A0A4U2Y2D1"/>
<evidence type="ECO:0000313" key="2">
    <source>
        <dbReference type="Proteomes" id="UP000307841"/>
    </source>
</evidence>
<dbReference type="Proteomes" id="UP000307841">
    <property type="component" value="Unassembled WGS sequence"/>
</dbReference>
<reference evidence="1 2" key="1">
    <citation type="submission" date="2019-04" db="EMBL/GenBank/DDBJ databases">
        <title>Whole genome sequencing of Brevibacillus sp. TGS2-1.</title>
        <authorList>
            <person name="Choi A."/>
        </authorList>
    </citation>
    <scope>NUCLEOTIDE SEQUENCE [LARGE SCALE GENOMIC DNA]</scope>
    <source>
        <strain evidence="1 2">TGS2-1</strain>
    </source>
</reference>
<keyword evidence="2" id="KW-1185">Reference proteome</keyword>